<feature type="transmembrane region" description="Helical" evidence="9">
    <location>
        <begin position="696"/>
        <end position="715"/>
    </location>
</feature>
<dbReference type="InterPro" id="IPR013320">
    <property type="entry name" value="ConA-like_dom_sf"/>
</dbReference>
<dbReference type="Gene3D" id="2.60.120.380">
    <property type="match status" value="1"/>
</dbReference>
<dbReference type="PANTHER" id="PTHR10183">
    <property type="entry name" value="CALPAIN"/>
    <property type="match status" value="1"/>
</dbReference>
<dbReference type="CDD" id="cd00044">
    <property type="entry name" value="CysPc"/>
    <property type="match status" value="1"/>
</dbReference>
<dbReference type="InterPro" id="IPR000169">
    <property type="entry name" value="Pept_cys_AS"/>
</dbReference>
<feature type="transmembrane region" description="Helical" evidence="9">
    <location>
        <begin position="1062"/>
        <end position="1081"/>
    </location>
</feature>
<feature type="active site" evidence="6 7">
    <location>
        <position position="1768"/>
    </location>
</feature>
<keyword evidence="12" id="KW-1185">Reference proteome</keyword>
<feature type="domain" description="Calpain catalytic" evidence="10">
    <location>
        <begin position="1702"/>
        <end position="2004"/>
    </location>
</feature>
<keyword evidence="4 7" id="KW-0378">Hydrolase</keyword>
<feature type="compositionally biased region" description="Low complexity" evidence="8">
    <location>
        <begin position="392"/>
        <end position="405"/>
    </location>
</feature>
<keyword evidence="2 7" id="KW-0645">Protease</keyword>
<feature type="active site" evidence="6 7">
    <location>
        <position position="1926"/>
    </location>
</feature>
<feature type="transmembrane region" description="Helical" evidence="9">
    <location>
        <begin position="721"/>
        <end position="744"/>
    </location>
</feature>
<gene>
    <name evidence="11" type="ORF">GOP47_0007721</name>
</gene>
<dbReference type="GO" id="GO:0004198">
    <property type="term" value="F:calcium-dependent cysteine-type endopeptidase activity"/>
    <property type="evidence" value="ECO:0007669"/>
    <property type="project" value="InterPro"/>
</dbReference>
<dbReference type="PROSITE" id="PS00139">
    <property type="entry name" value="THIOL_PROTEASE_CYS"/>
    <property type="match status" value="1"/>
</dbReference>
<dbReference type="GO" id="GO:0006508">
    <property type="term" value="P:proteolysis"/>
    <property type="evidence" value="ECO:0007669"/>
    <property type="project" value="UniProtKB-KW"/>
</dbReference>
<keyword evidence="5 7" id="KW-0788">Thiol protease</keyword>
<evidence type="ECO:0000259" key="10">
    <source>
        <dbReference type="PROSITE" id="PS50203"/>
    </source>
</evidence>
<feature type="transmembrane region" description="Helical" evidence="9">
    <location>
        <begin position="952"/>
        <end position="976"/>
    </location>
</feature>
<feature type="transmembrane region" description="Helical" evidence="9">
    <location>
        <begin position="1087"/>
        <end position="1109"/>
    </location>
</feature>
<dbReference type="FunFam" id="3.90.70.10:FF:000038">
    <property type="entry name" value="Calpain-type cysteine protease DEK1"/>
    <property type="match status" value="1"/>
</dbReference>
<evidence type="ECO:0000256" key="2">
    <source>
        <dbReference type="ARBA" id="ARBA00022670"/>
    </source>
</evidence>
<evidence type="ECO:0000313" key="12">
    <source>
        <dbReference type="Proteomes" id="UP000886520"/>
    </source>
</evidence>
<proteinExistence type="inferred from homology"/>
<feature type="transmembrane region" description="Helical" evidence="9">
    <location>
        <begin position="70"/>
        <end position="98"/>
    </location>
</feature>
<dbReference type="FunFam" id="2.60.120.380:FF:000005">
    <property type="entry name" value="calpain-type cysteine protease DEK1"/>
    <property type="match status" value="1"/>
</dbReference>
<dbReference type="PROSITE" id="PS50203">
    <property type="entry name" value="CALPAIN_CAT"/>
    <property type="match status" value="1"/>
</dbReference>
<comment type="similarity">
    <text evidence="1">Belongs to the peptidase C2 family.</text>
</comment>
<feature type="transmembrane region" description="Helical" evidence="9">
    <location>
        <begin position="988"/>
        <end position="1007"/>
    </location>
</feature>
<organism evidence="11 12">
    <name type="scientific">Adiantum capillus-veneris</name>
    <name type="common">Maidenhair fern</name>
    <dbReference type="NCBI Taxonomy" id="13818"/>
    <lineage>
        <taxon>Eukaryota</taxon>
        <taxon>Viridiplantae</taxon>
        <taxon>Streptophyta</taxon>
        <taxon>Embryophyta</taxon>
        <taxon>Tracheophyta</taxon>
        <taxon>Polypodiopsida</taxon>
        <taxon>Polypodiidae</taxon>
        <taxon>Polypodiales</taxon>
        <taxon>Pteridineae</taxon>
        <taxon>Pteridaceae</taxon>
        <taxon>Vittarioideae</taxon>
        <taxon>Adiantum</taxon>
    </lineage>
</organism>
<dbReference type="Gene3D" id="3.90.70.10">
    <property type="entry name" value="Cysteine proteinases"/>
    <property type="match status" value="1"/>
</dbReference>
<dbReference type="InterPro" id="IPR001300">
    <property type="entry name" value="Peptidase_C2_calpain_cat"/>
</dbReference>
<dbReference type="SUPFAM" id="SSF49758">
    <property type="entry name" value="Calpain large subunit, middle domain (domain III)"/>
    <property type="match status" value="1"/>
</dbReference>
<dbReference type="InterPro" id="IPR022684">
    <property type="entry name" value="Calpain_cysteine_protease"/>
</dbReference>
<reference evidence="11" key="1">
    <citation type="submission" date="2021-01" db="EMBL/GenBank/DDBJ databases">
        <title>Adiantum capillus-veneris genome.</title>
        <authorList>
            <person name="Fang Y."/>
            <person name="Liao Q."/>
        </authorList>
    </citation>
    <scope>NUCLEOTIDE SEQUENCE</scope>
    <source>
        <strain evidence="11">H3</strain>
        <tissue evidence="11">Leaf</tissue>
    </source>
</reference>
<feature type="transmembrane region" description="Helical" evidence="9">
    <location>
        <begin position="1019"/>
        <end position="1041"/>
    </location>
</feature>
<feature type="transmembrane region" description="Helical" evidence="9">
    <location>
        <begin position="252"/>
        <end position="272"/>
    </location>
</feature>
<dbReference type="PANTHER" id="PTHR10183:SF379">
    <property type="entry name" value="CALPAIN-5"/>
    <property type="match status" value="1"/>
</dbReference>
<dbReference type="InterPro" id="IPR038765">
    <property type="entry name" value="Papain-like_cys_pep_sf"/>
</dbReference>
<dbReference type="PRINTS" id="PR00704">
    <property type="entry name" value="CALPAIN"/>
</dbReference>
<dbReference type="SUPFAM" id="SSF49899">
    <property type="entry name" value="Concanavalin A-like lectins/glucanases"/>
    <property type="match status" value="1"/>
</dbReference>
<dbReference type="Gene3D" id="2.60.120.200">
    <property type="match status" value="1"/>
</dbReference>
<feature type="transmembrane region" description="Helical" evidence="9">
    <location>
        <begin position="308"/>
        <end position="329"/>
    </location>
</feature>
<feature type="transmembrane region" description="Helical" evidence="9">
    <location>
        <begin position="778"/>
        <end position="801"/>
    </location>
</feature>
<keyword evidence="9" id="KW-0812">Transmembrane</keyword>
<feature type="transmembrane region" description="Helical" evidence="9">
    <location>
        <begin position="145"/>
        <end position="166"/>
    </location>
</feature>
<dbReference type="SMART" id="SM00230">
    <property type="entry name" value="CysPc"/>
    <property type="match status" value="1"/>
</dbReference>
<keyword evidence="3" id="KW-0677">Repeat</keyword>
<evidence type="ECO:0000256" key="4">
    <source>
        <dbReference type="ARBA" id="ARBA00022801"/>
    </source>
</evidence>
<dbReference type="Proteomes" id="UP000886520">
    <property type="component" value="Chromosome 7"/>
</dbReference>
<feature type="transmembrane region" description="Helical" evidence="9">
    <location>
        <begin position="110"/>
        <end position="133"/>
    </location>
</feature>
<dbReference type="Pfam" id="PF01067">
    <property type="entry name" value="Calpain_III"/>
    <property type="match status" value="1"/>
</dbReference>
<dbReference type="OrthoDB" id="424753at2759"/>
<feature type="active site" evidence="6 7">
    <location>
        <position position="1946"/>
    </location>
</feature>
<evidence type="ECO:0000256" key="3">
    <source>
        <dbReference type="ARBA" id="ARBA00022737"/>
    </source>
</evidence>
<dbReference type="InterPro" id="IPR036213">
    <property type="entry name" value="Calpain_III_sf"/>
</dbReference>
<evidence type="ECO:0000256" key="8">
    <source>
        <dbReference type="SAM" id="MobiDB-lite"/>
    </source>
</evidence>
<dbReference type="InterPro" id="IPR022682">
    <property type="entry name" value="Calpain_domain_III"/>
</dbReference>
<feature type="region of interest" description="Disordered" evidence="8">
    <location>
        <begin position="571"/>
        <end position="590"/>
    </location>
</feature>
<dbReference type="Pfam" id="PF00648">
    <property type="entry name" value="Peptidase_C2"/>
    <property type="match status" value="1"/>
</dbReference>
<feature type="transmembrane region" description="Helical" evidence="9">
    <location>
        <begin position="825"/>
        <end position="848"/>
    </location>
</feature>
<feature type="region of interest" description="Disordered" evidence="8">
    <location>
        <begin position="378"/>
        <end position="407"/>
    </location>
</feature>
<evidence type="ECO:0000256" key="7">
    <source>
        <dbReference type="PROSITE-ProRule" id="PRU00239"/>
    </source>
</evidence>
<dbReference type="EMBL" id="JABFUD020000007">
    <property type="protein sequence ID" value="KAI5077897.1"/>
    <property type="molecule type" value="Genomic_DNA"/>
</dbReference>
<dbReference type="SUPFAM" id="SSF54001">
    <property type="entry name" value="Cysteine proteinases"/>
    <property type="match status" value="1"/>
</dbReference>
<evidence type="ECO:0000256" key="9">
    <source>
        <dbReference type="SAM" id="Phobius"/>
    </source>
</evidence>
<sequence>MRHKDRVNEATVFLRTMGPHELIVTCAVYGTVFSVSSALSVGVLSIVNWRPWRLYSYVIMRQWPTCVRRLRLLSTMSGLMSCIAWGLVLSPFLVLVLWGIRLLILLEHDTIGLAVILPGTSLLLAFYAIMLWWRTRWQSSRAVAVFLLVAVALLCAYEISAVYLTAGRLSSKHYSASGLFFGFSAICLAINMLFICKMVFNDAGLNIDEYVRRSYKYAYADSVEVGRIACLPDPPDLKDFTMFDSKRTSSPAFLYIGSIIVLVIYSLLYGLTAKEAHWLGGITSSAVLILDANIGACLFGFELLKSRVVALFLAGIYRVFLICFGVHYWYLGHCISFAVVASVLLGAGVRRYFSASNAAVARKAYLQSARVRLREGFRSKGTGSCSSFSEGHPSSAKHSSSADPSQVGTWHAIGQGGVPAGGDEAHTGLNSGVSLDSGRASVVFHASSRPSTVYDSDAWMLHNDKHFGKTSLETSKRVGLVPAHSWDIQNCDSSASCGTPAEPHALEANLLYKSESVLSAVQRHKMNEGEQELTLLFQDKGLDPNFAMMYEETGIHPPLLALLQRTSLDADRDNRDNTEDATNQVSQAGGVATQVVSPSDSMPRSGREVWLCRLYLVLSFFSGTPERAWGLFSLVFLIELIAVAIFCPTTVTIVNTVHKQIEFGIAALLLSPVLCSIMAFYQALRSENMVLSARPLKFGVVAWNICTLVGLLLSFLSKSSILLALSLTVPVMVGCLVIILPIWIRNGYQFCDVQSDDPGMFLFSSHPRCLQSKEGIKITVCTFFLALSIVAIGTLISWQPIEGLPYRGLNWEEHPLSSPYNSSVYIGWAVASVFALIITGALPVVSWFATYRLPLSSAICVGIFIVVLVMFCGLSYVFIVRLREDQVPVKADFLAALLPLICTPAVLSLCCGLYKWRDESWQLSRGVYIFLGFGLILLLGAISAVIATINPWMVGAAFLLFLLLLVLAVGVIHYWASHNFYLTRAEMFLVSLAAIVLGLAAFLVGLLANEPFVGASVGYFSFLFLIAGRALTVLLSPPVVVYSPRVLPVYIYDAHADSAKNVSAAFLVLFGVAVAVAGWGVVASLEIYPPFAGAAASAITLVVAFGFVVSRPPLTAKMVEDAVRFLSKETVVQALARAATKTRNALSGTYSAPQRSASSTALLVGDPKMGRDKGGNYVLPRDDVLKLRERLDNQELAAGIWWCQRKMGQVYQQRESASEAEVHAKIFLLEEALDTEWVYMWDKFGGYLLLLVGLAAKAERVQDDVRLRLFLESKGFSNLSERRMKKWQAEDYREFELMQESFIREKEMEDEAMLQRREEEGRGRERRRLLLAKEERRRRELEATVLSSIPTAGSKEVAAVAAAARAVACDILSEDGKGGEQVASIAQRVLSRQRAERAQKTGVEGAVCIVDAEPLSEGRCCGVMDPSVCGGSKVTFSAAVQVEVESGPVCLLGTEKHGQYCLEIFVSGANLAFDGGQVGLRLVLKGEKQTMITRSWNIGTHNLADGRWHTVTMTIDTELGEALTYLDGRLDELQSGISIPAEGGLWQDGTEVWVGAKPPMDLDAFGRSDSEGGEPRMQIMDVFVWGRCLSGDEIKTVHNSTIVDKHLAEEVLDYEEETPSRDAESGTEPEDMDLYVREEALWEEHFPSGRKRRAEREFAVEMDHVTRTLRRPKLESNEEVIHRMLLVEQAVKDDLAARGESHFTDQEFPPSCPSLVIDPDKPSTKLQVVKEWMRPRDILQECGSSCEPCLFVENADASNVCQGRLGDCWFLSAVAVLTEASRIAEVIITPSYNDEGIYTVRFCIQGEWVPVVVDDWIPCQAKGKPAFATSRRCNELWVSILEKAYAKVHGSYEALEGGFVHDALVDLTGGAGEEIDMSSAQAQIDLASGRLWSQLLSFKQQGFLLGAGSPAGSDAHVSSSGIVQGHAYSVLQVREVDGHKLVQVRNPWANEVEWNGPWSDLSTEWSDRMKYKLKYSPQAQDGVFWMSWEDFQIHFCSIYVCRIYPPEMRYSIRGQWRSHTAGGCQDYYSWHLNPQFRLRAVGPDSRHAIHVFITLTQGVHFSSRRRSSFNYQSSGDSSKYYIGMRILQTRGNRAKYNIFLHESVGGTDYVNSREIAFEMVLDPDPKGYTIVPSTLHPGEEAPFVLSVFTKAAIVLEPL</sequence>
<evidence type="ECO:0000256" key="6">
    <source>
        <dbReference type="PIRSR" id="PIRSR622684-1"/>
    </source>
</evidence>
<dbReference type="SMART" id="SM00720">
    <property type="entry name" value="calpain_III"/>
    <property type="match status" value="1"/>
</dbReference>
<accession>A0A9D4V244</accession>
<keyword evidence="9" id="KW-1133">Transmembrane helix</keyword>
<evidence type="ECO:0000256" key="5">
    <source>
        <dbReference type="ARBA" id="ARBA00022807"/>
    </source>
</evidence>
<dbReference type="InterPro" id="IPR022683">
    <property type="entry name" value="Calpain_III"/>
</dbReference>
<feature type="transmembrane region" description="Helical" evidence="9">
    <location>
        <begin position="178"/>
        <end position="200"/>
    </location>
</feature>
<feature type="transmembrane region" description="Helical" evidence="9">
    <location>
        <begin position="855"/>
        <end position="879"/>
    </location>
</feature>
<feature type="transmembrane region" description="Helical" evidence="9">
    <location>
        <begin position="278"/>
        <end position="301"/>
    </location>
</feature>
<feature type="transmembrane region" description="Helical" evidence="9">
    <location>
        <begin position="335"/>
        <end position="353"/>
    </location>
</feature>
<feature type="transmembrane region" description="Helical" evidence="9">
    <location>
        <begin position="926"/>
        <end position="946"/>
    </location>
</feature>
<feature type="transmembrane region" description="Helical" evidence="9">
    <location>
        <begin position="628"/>
        <end position="651"/>
    </location>
</feature>
<feature type="transmembrane region" description="Helical" evidence="9">
    <location>
        <begin position="663"/>
        <end position="684"/>
    </location>
</feature>
<feature type="transmembrane region" description="Helical" evidence="9">
    <location>
        <begin position="22"/>
        <end position="49"/>
    </location>
</feature>
<protein>
    <recommendedName>
        <fullName evidence="10">Calpain catalytic domain-containing protein</fullName>
    </recommendedName>
</protein>
<keyword evidence="9" id="KW-0472">Membrane</keyword>
<name>A0A9D4V244_ADICA</name>
<evidence type="ECO:0000256" key="1">
    <source>
        <dbReference type="ARBA" id="ARBA00007623"/>
    </source>
</evidence>
<evidence type="ECO:0000313" key="11">
    <source>
        <dbReference type="EMBL" id="KAI5077897.1"/>
    </source>
</evidence>
<feature type="transmembrane region" description="Helical" evidence="9">
    <location>
        <begin position="891"/>
        <end position="914"/>
    </location>
</feature>
<comment type="caution">
    <text evidence="11">The sequence shown here is derived from an EMBL/GenBank/DDBJ whole genome shotgun (WGS) entry which is preliminary data.</text>
</comment>